<accession>A0AAJ4R8Y1</accession>
<evidence type="ECO:0000313" key="1">
    <source>
        <dbReference type="EMBL" id="RNJ26412.1"/>
    </source>
</evidence>
<name>A0AAJ4R8Y1_9EURY</name>
<keyword evidence="2" id="KW-1185">Reference proteome</keyword>
<sequence>MSLPIVKERYGADELEQSMRDVGVLDDDLSEERYDLRLNVAQELYFRGLVHGRADVEKIESVRAAFGH</sequence>
<gene>
    <name evidence="1" type="ORF">Nmn1133_06845</name>
</gene>
<protein>
    <submittedName>
        <fullName evidence="1">Uncharacterized protein</fullName>
    </submittedName>
</protein>
<dbReference type="AlphaFoldDB" id="A0AAJ4R8Y1"/>
<reference evidence="1 2" key="1">
    <citation type="submission" date="2018-11" db="EMBL/GenBank/DDBJ databases">
        <title>Genome sequences of Natronomonas sp. CBA1133.</title>
        <authorList>
            <person name="Roh S.W."/>
            <person name="Cha I.-T."/>
        </authorList>
    </citation>
    <scope>NUCLEOTIDE SEQUENCE [LARGE SCALE GENOMIC DNA]</scope>
    <source>
        <strain evidence="1 2">CBA1133</strain>
    </source>
</reference>
<proteinExistence type="predicted"/>
<dbReference type="Proteomes" id="UP000270581">
    <property type="component" value="Unassembled WGS sequence"/>
</dbReference>
<dbReference type="RefSeq" id="WP_123124082.1">
    <property type="nucleotide sequence ID" value="NZ_RJJC01000001.1"/>
</dbReference>
<organism evidence="1 2">
    <name type="scientific">Halosegnis longus</name>
    <dbReference type="NCBI Taxonomy" id="2216012"/>
    <lineage>
        <taxon>Archaea</taxon>
        <taxon>Methanobacteriati</taxon>
        <taxon>Methanobacteriota</taxon>
        <taxon>Stenosarchaea group</taxon>
        <taxon>Halobacteria</taxon>
        <taxon>Halobacteriales</taxon>
        <taxon>Natronomonadaceae</taxon>
        <taxon>Halosegnis</taxon>
    </lineage>
</organism>
<dbReference type="EMBL" id="RJJC01000001">
    <property type="protein sequence ID" value="RNJ26412.1"/>
    <property type="molecule type" value="Genomic_DNA"/>
</dbReference>
<evidence type="ECO:0000313" key="2">
    <source>
        <dbReference type="Proteomes" id="UP000270581"/>
    </source>
</evidence>
<comment type="caution">
    <text evidence="1">The sequence shown here is derived from an EMBL/GenBank/DDBJ whole genome shotgun (WGS) entry which is preliminary data.</text>
</comment>